<proteinExistence type="predicted"/>
<keyword evidence="3" id="KW-1185">Reference proteome</keyword>
<keyword evidence="1" id="KW-0472">Membrane</keyword>
<dbReference type="EMBL" id="BSEC01000003">
    <property type="protein sequence ID" value="GLI95494.1"/>
    <property type="molecule type" value="Genomic_DNA"/>
</dbReference>
<gene>
    <name evidence="2" type="ORF">LMG27198_44860</name>
</gene>
<protein>
    <recommendedName>
        <fullName evidence="4">DUF1109 domain-containing protein</fullName>
    </recommendedName>
</protein>
<organism evidence="2 3">
    <name type="scientific">Methylocystis echinoides</name>
    <dbReference type="NCBI Taxonomy" id="29468"/>
    <lineage>
        <taxon>Bacteria</taxon>
        <taxon>Pseudomonadati</taxon>
        <taxon>Pseudomonadota</taxon>
        <taxon>Alphaproteobacteria</taxon>
        <taxon>Hyphomicrobiales</taxon>
        <taxon>Methylocystaceae</taxon>
        <taxon>Methylocystis</taxon>
    </lineage>
</organism>
<evidence type="ECO:0000313" key="2">
    <source>
        <dbReference type="EMBL" id="GLI95494.1"/>
    </source>
</evidence>
<feature type="transmembrane region" description="Helical" evidence="1">
    <location>
        <begin position="184"/>
        <end position="205"/>
    </location>
</feature>
<name>A0A9W6GZ04_9HYPH</name>
<dbReference type="RefSeq" id="WP_281806322.1">
    <property type="nucleotide sequence ID" value="NZ_BSEC01000003.1"/>
</dbReference>
<comment type="caution">
    <text evidence="2">The sequence shown here is derived from an EMBL/GenBank/DDBJ whole genome shotgun (WGS) entry which is preliminary data.</text>
</comment>
<accession>A0A9W6GZ04</accession>
<keyword evidence="1" id="KW-1133">Transmembrane helix</keyword>
<reference evidence="2" key="1">
    <citation type="journal article" date="2023" name="Int. J. Syst. Evol. Microbiol.">
        <title>Methylocystis iwaonis sp. nov., a type II methane-oxidizing bacterium from surface soil of a rice paddy field in Japan, and emended description of the genus Methylocystis (ex Whittenbury et al. 1970) Bowman et al. 1993.</title>
        <authorList>
            <person name="Kaise H."/>
            <person name="Sawadogo J.B."/>
            <person name="Alam M.S."/>
            <person name="Ueno C."/>
            <person name="Dianou D."/>
            <person name="Shinjo R."/>
            <person name="Asakawa S."/>
        </authorList>
    </citation>
    <scope>NUCLEOTIDE SEQUENCE</scope>
    <source>
        <strain evidence="2">LMG27198</strain>
    </source>
</reference>
<dbReference type="InterPro" id="IPR009495">
    <property type="entry name" value="NrsF"/>
</dbReference>
<evidence type="ECO:0008006" key="4">
    <source>
        <dbReference type="Google" id="ProtNLM"/>
    </source>
</evidence>
<feature type="transmembrane region" description="Helical" evidence="1">
    <location>
        <begin position="130"/>
        <end position="148"/>
    </location>
</feature>
<sequence length="221" mass="24284">MKSEELARRLAASARPVQRLPHPIWRAMMWFVFSLAYAGALVLVMGLRTDFSARIAEPRFVIELSAAVLTSMMAAAAAFCSTCPGRPIWERLAPFPFLLVWLASLGEGCWRDWSLHGLPGLAVQPELSCFWKIVISSAPPAILILLMVRRGAPIAPYLTTGLATLAAASLVAAAMLLFHRQESSIMVLIWQFGSVIVLSGFTAFFGRQILGWRTIDIPSLE</sequence>
<dbReference type="Proteomes" id="UP001144323">
    <property type="component" value="Unassembled WGS sequence"/>
</dbReference>
<evidence type="ECO:0000256" key="1">
    <source>
        <dbReference type="SAM" id="Phobius"/>
    </source>
</evidence>
<dbReference type="AlphaFoldDB" id="A0A9W6GZ04"/>
<feature type="transmembrane region" description="Helical" evidence="1">
    <location>
        <begin position="28"/>
        <end position="48"/>
    </location>
</feature>
<keyword evidence="1" id="KW-0812">Transmembrane</keyword>
<feature type="transmembrane region" description="Helical" evidence="1">
    <location>
        <begin position="60"/>
        <end position="80"/>
    </location>
</feature>
<feature type="transmembrane region" description="Helical" evidence="1">
    <location>
        <begin position="155"/>
        <end position="178"/>
    </location>
</feature>
<dbReference type="Pfam" id="PF06532">
    <property type="entry name" value="NrsF"/>
    <property type="match status" value="1"/>
</dbReference>
<evidence type="ECO:0000313" key="3">
    <source>
        <dbReference type="Proteomes" id="UP001144323"/>
    </source>
</evidence>